<keyword evidence="2" id="KW-1185">Reference proteome</keyword>
<accession>A0A328DSR8</accession>
<comment type="caution">
    <text evidence="1">The sequence shown here is derived from an EMBL/GenBank/DDBJ whole genome shotgun (WGS) entry which is preliminary data.</text>
</comment>
<protein>
    <submittedName>
        <fullName evidence="1">Uncharacterized protein</fullName>
    </submittedName>
</protein>
<sequence>MVGRCLLWDFEIRMGRGIVHGSHRRENRPAINVPHACSLELCDSGLAHPPLHHHFPYATSHLGRQIGGPKSITMRIATAYELRENEAIAKKHIEEGIKRDLRG</sequence>
<evidence type="ECO:0000313" key="1">
    <source>
        <dbReference type="EMBL" id="RAL47439.1"/>
    </source>
</evidence>
<name>A0A328DSR8_9ASTE</name>
<organism evidence="1 2">
    <name type="scientific">Cuscuta australis</name>
    <dbReference type="NCBI Taxonomy" id="267555"/>
    <lineage>
        <taxon>Eukaryota</taxon>
        <taxon>Viridiplantae</taxon>
        <taxon>Streptophyta</taxon>
        <taxon>Embryophyta</taxon>
        <taxon>Tracheophyta</taxon>
        <taxon>Spermatophyta</taxon>
        <taxon>Magnoliopsida</taxon>
        <taxon>eudicotyledons</taxon>
        <taxon>Gunneridae</taxon>
        <taxon>Pentapetalae</taxon>
        <taxon>asterids</taxon>
        <taxon>lamiids</taxon>
        <taxon>Solanales</taxon>
        <taxon>Convolvulaceae</taxon>
        <taxon>Cuscuteae</taxon>
        <taxon>Cuscuta</taxon>
        <taxon>Cuscuta subgen. Grammica</taxon>
        <taxon>Cuscuta sect. Cleistogrammica</taxon>
    </lineage>
</organism>
<evidence type="ECO:0000313" key="2">
    <source>
        <dbReference type="Proteomes" id="UP000249390"/>
    </source>
</evidence>
<reference evidence="1 2" key="1">
    <citation type="submission" date="2018-06" db="EMBL/GenBank/DDBJ databases">
        <title>The Genome of Cuscuta australis (Dodder) Provides Insight into the Evolution of Plant Parasitism.</title>
        <authorList>
            <person name="Liu H."/>
        </authorList>
    </citation>
    <scope>NUCLEOTIDE SEQUENCE [LARGE SCALE GENOMIC DNA]</scope>
    <source>
        <strain evidence="2">cv. Yunnan</strain>
        <tissue evidence="1">Vines</tissue>
    </source>
</reference>
<dbReference type="EMBL" id="NQVE01000115">
    <property type="protein sequence ID" value="RAL47439.1"/>
    <property type="molecule type" value="Genomic_DNA"/>
</dbReference>
<proteinExistence type="predicted"/>
<dbReference type="AlphaFoldDB" id="A0A328DSR8"/>
<gene>
    <name evidence="1" type="ORF">DM860_013404</name>
</gene>
<dbReference type="Proteomes" id="UP000249390">
    <property type="component" value="Unassembled WGS sequence"/>
</dbReference>